<evidence type="ECO:0000313" key="2">
    <source>
        <dbReference type="Proteomes" id="UP000182589"/>
    </source>
</evidence>
<sequence>MPSAKFRLGQKHKIAFYIDKTDTFVEGLGISAPPWHIQHKKYTEGLSETGAALLCMITRLQWSPQPVFAEHTQPAYA</sequence>
<reference evidence="2" key="1">
    <citation type="submission" date="2016-10" db="EMBL/GenBank/DDBJ databases">
        <authorList>
            <person name="Varghese N."/>
        </authorList>
    </citation>
    <scope>NUCLEOTIDE SEQUENCE [LARGE SCALE GENOMIC DNA]</scope>
    <source>
        <strain evidence="2">DSM 12489</strain>
    </source>
</reference>
<name>A0A1H2QAG3_9BACL</name>
<keyword evidence="2" id="KW-1185">Reference proteome</keyword>
<accession>A0A1H2QAG3</accession>
<dbReference type="EMBL" id="FNOJ01000001">
    <property type="protein sequence ID" value="SDW04085.1"/>
    <property type="molecule type" value="Genomic_DNA"/>
</dbReference>
<organism evidence="1 2">
    <name type="scientific">Alicyclobacillus hesperidum</name>
    <dbReference type="NCBI Taxonomy" id="89784"/>
    <lineage>
        <taxon>Bacteria</taxon>
        <taxon>Bacillati</taxon>
        <taxon>Bacillota</taxon>
        <taxon>Bacilli</taxon>
        <taxon>Bacillales</taxon>
        <taxon>Alicyclobacillaceae</taxon>
        <taxon>Alicyclobacillus</taxon>
    </lineage>
</organism>
<evidence type="ECO:0000313" key="1">
    <source>
        <dbReference type="EMBL" id="SDW04085.1"/>
    </source>
</evidence>
<dbReference type="Proteomes" id="UP000182589">
    <property type="component" value="Unassembled WGS sequence"/>
</dbReference>
<dbReference type="STRING" id="89784.SAMN04489725_101169"/>
<protein>
    <submittedName>
        <fullName evidence="1">Uncharacterized protein</fullName>
    </submittedName>
</protein>
<dbReference type="AlphaFoldDB" id="A0A1H2QAG3"/>
<proteinExistence type="predicted"/>
<gene>
    <name evidence="1" type="ORF">SAMN04489725_101169</name>
</gene>